<evidence type="ECO:0000313" key="1">
    <source>
        <dbReference type="EMBL" id="RIT36853.1"/>
    </source>
</evidence>
<dbReference type="EMBL" id="QXBN01000012">
    <property type="protein sequence ID" value="RIT36853.1"/>
    <property type="molecule type" value="Genomic_DNA"/>
</dbReference>
<organism evidence="1 2">
    <name type="scientific">Mycobacteroides abscessus</name>
    <dbReference type="NCBI Taxonomy" id="36809"/>
    <lineage>
        <taxon>Bacteria</taxon>
        <taxon>Bacillati</taxon>
        <taxon>Actinomycetota</taxon>
        <taxon>Actinomycetes</taxon>
        <taxon>Mycobacteriales</taxon>
        <taxon>Mycobacteriaceae</taxon>
        <taxon>Mycobacteroides</taxon>
    </lineage>
</organism>
<reference evidence="1 2" key="1">
    <citation type="submission" date="2018-08" db="EMBL/GenBank/DDBJ databases">
        <title>Linezolid Resistance in Mycobacterium abscessus: MIC Distribution and Comprehensive Investigation of Resistance Mechanisms.</title>
        <authorList>
            <person name="Ye M."/>
            <person name="Xu L."/>
            <person name="Zou Y."/>
            <person name="Li B."/>
            <person name="Guo Q."/>
            <person name="Zhang Y."/>
            <person name="Zhan M."/>
            <person name="Xu B."/>
            <person name="Yu F."/>
            <person name="Zhang Z."/>
            <person name="Chu H."/>
        </authorList>
    </citation>
    <scope>NUCLEOTIDE SEQUENCE [LARGE SCALE GENOMIC DNA]</scope>
    <source>
        <strain evidence="1 2">G143</strain>
    </source>
</reference>
<accession>A0ABD7HMC7</accession>
<dbReference type="AlphaFoldDB" id="A0ABD7HMC7"/>
<comment type="caution">
    <text evidence="1">The sequence shown here is derived from an EMBL/GenBank/DDBJ whole genome shotgun (WGS) entry which is preliminary data.</text>
</comment>
<gene>
    <name evidence="1" type="ORF">D2E76_16520</name>
</gene>
<name>A0ABD7HMC7_9MYCO</name>
<dbReference type="Proteomes" id="UP000284557">
    <property type="component" value="Unassembled WGS sequence"/>
</dbReference>
<sequence length="178" mass="20367">MGTYSVLLIDSPLTDEQQLVLRQHRRTDYFESNWNRLSKYKAHELGAPLTQADKTFWLLETGVNHGVSHWKFLRSEFVDTIREMVPAAAVYLTTDYPLHEHEWTRAQWLDVAHGRAYVELLTEEAIAEWDLAAANERAEKAARFLSRRLGTPAEFAAKTGNEWAPLITEVLKALDDAG</sequence>
<proteinExistence type="predicted"/>
<dbReference type="RefSeq" id="WP_119596498.1">
    <property type="nucleotide sequence ID" value="NZ_QXBN01000012.1"/>
</dbReference>
<evidence type="ECO:0000313" key="2">
    <source>
        <dbReference type="Proteomes" id="UP000284557"/>
    </source>
</evidence>
<protein>
    <submittedName>
        <fullName evidence="1">Uncharacterized protein</fullName>
    </submittedName>
</protein>